<evidence type="ECO:0000313" key="13">
    <source>
        <dbReference type="Proteomes" id="UP000468901"/>
    </source>
</evidence>
<dbReference type="NCBIfam" id="TIGR00217">
    <property type="entry name" value="malQ"/>
    <property type="match status" value="1"/>
</dbReference>
<keyword evidence="5 10" id="KW-0328">Glycosyltransferase</keyword>
<keyword evidence="6 10" id="KW-0808">Transferase</keyword>
<dbReference type="EMBL" id="WESC01000009">
    <property type="protein sequence ID" value="KAB7739724.1"/>
    <property type="molecule type" value="Genomic_DNA"/>
</dbReference>
<evidence type="ECO:0000256" key="1">
    <source>
        <dbReference type="ARBA" id="ARBA00000439"/>
    </source>
</evidence>
<dbReference type="InterPro" id="IPR048458">
    <property type="entry name" value="MalQ_N"/>
</dbReference>
<proteinExistence type="inferred from homology"/>
<sequence>MSEDDRLRRLSALAGIESHYWDIAGARHETPPDTARRLLSALGFPASNEAELTASLATIEEREWRRLLPPVMVVRLHHIATVPLNLPADEPRDAVEWRVVLEDGEIRRGTHAHHTLKRDARRFVDGRDIDRLLLPLPALPLGYHEFLLDGFPSAPRMSLVVAPVQCYLPPQLTSGRRLWGLAAQLYSITSERDRGIGDFTDLGTLAQWAAELGADAIGLNPLHALFPSLPENASPYSPNSRLFRNSLYLDVTAIDEYRHSAAVQGPTTKPAFSDFPSTAHSVEFVDYTTVTHHKSGELERLHSEFRRACRVGSDDGRADAFQNFRNRRSEALHHFALFQVMTEVFGTNDWTQWPLPYRDPSANSVSAFTQDHAERVSFFEYVQWQCDLQIGGASQRARDAGMAIGLYGDVAVSVDPAGADHWSRQTLFAGEARLGAPPDPFNALGQEWGVVPMNPWVMRDTAYADFIALLRANMCHAGALRIDHVMGLQHSFWVPRGSPPSAGAYVSYPFDDLLGILALESHRNECLIVGEALGTVPEGFRPRMAEANVLSYRVLYFETEQDRQRRPVEYPYLAATCVSTHDLATLKGFWNATDLDARRRLGLYPTPEHGERARHEREHDKWLLLRALADENLLPSGLDTDRLGDIEMTPALASAVHAYLARSSACLFMVQIDDLIGEDQQVNLPGTSSEYPNWRRRLSRSLNEIFSDPGIVEMVRRISREREQTSGA</sequence>
<evidence type="ECO:0000256" key="10">
    <source>
        <dbReference type="RuleBase" id="RU361207"/>
    </source>
</evidence>
<gene>
    <name evidence="12" type="primary">malQ</name>
    <name evidence="12" type="ORF">F2P47_11670</name>
</gene>
<dbReference type="Pfam" id="PF21226">
    <property type="entry name" value="MalQ_N"/>
    <property type="match status" value="1"/>
</dbReference>
<evidence type="ECO:0000313" key="12">
    <source>
        <dbReference type="EMBL" id="KAB7739724.1"/>
    </source>
</evidence>
<dbReference type="GO" id="GO:0005975">
    <property type="term" value="P:carbohydrate metabolic process"/>
    <property type="evidence" value="ECO:0007669"/>
    <property type="project" value="InterPro"/>
</dbReference>
<evidence type="ECO:0000259" key="11">
    <source>
        <dbReference type="Pfam" id="PF21226"/>
    </source>
</evidence>
<comment type="caution">
    <text evidence="12">The sequence shown here is derived from an EMBL/GenBank/DDBJ whole genome shotgun (WGS) entry which is preliminary data.</text>
</comment>
<evidence type="ECO:0000256" key="8">
    <source>
        <dbReference type="ARBA" id="ARBA00031423"/>
    </source>
</evidence>
<evidence type="ECO:0000256" key="5">
    <source>
        <dbReference type="ARBA" id="ARBA00022676"/>
    </source>
</evidence>
<evidence type="ECO:0000256" key="4">
    <source>
        <dbReference type="ARBA" id="ARBA00020295"/>
    </source>
</evidence>
<dbReference type="InterPro" id="IPR017853">
    <property type="entry name" value="GH"/>
</dbReference>
<dbReference type="PANTHER" id="PTHR32438:SF5">
    <property type="entry name" value="4-ALPHA-GLUCANOTRANSFERASE DPE1, CHLOROPLASTIC_AMYLOPLASTIC"/>
    <property type="match status" value="1"/>
</dbReference>
<dbReference type="Gene3D" id="3.20.20.80">
    <property type="entry name" value="Glycosidases"/>
    <property type="match status" value="1"/>
</dbReference>
<evidence type="ECO:0000256" key="7">
    <source>
        <dbReference type="ARBA" id="ARBA00023277"/>
    </source>
</evidence>
<dbReference type="SUPFAM" id="SSF51445">
    <property type="entry name" value="(Trans)glycosidases"/>
    <property type="match status" value="1"/>
</dbReference>
<dbReference type="InterPro" id="IPR003385">
    <property type="entry name" value="Glyco_hydro_77"/>
</dbReference>
<keyword evidence="7 10" id="KW-0119">Carbohydrate metabolism</keyword>
<organism evidence="12 13">
    <name type="scientific">Parvibaculum sedimenti</name>
    <dbReference type="NCBI Taxonomy" id="2608632"/>
    <lineage>
        <taxon>Bacteria</taxon>
        <taxon>Pseudomonadati</taxon>
        <taxon>Pseudomonadota</taxon>
        <taxon>Alphaproteobacteria</taxon>
        <taxon>Hyphomicrobiales</taxon>
        <taxon>Parvibaculaceae</taxon>
        <taxon>Parvibaculum</taxon>
    </lineage>
</organism>
<dbReference type="EC" id="2.4.1.25" evidence="3 10"/>
<dbReference type="Proteomes" id="UP000468901">
    <property type="component" value="Unassembled WGS sequence"/>
</dbReference>
<dbReference type="GO" id="GO:0004134">
    <property type="term" value="F:4-alpha-glucanotransferase activity"/>
    <property type="evidence" value="ECO:0007669"/>
    <property type="project" value="UniProtKB-EC"/>
</dbReference>
<name>A0A6N6VI76_9HYPH</name>
<evidence type="ECO:0000256" key="2">
    <source>
        <dbReference type="ARBA" id="ARBA00005684"/>
    </source>
</evidence>
<comment type="similarity">
    <text evidence="2 10">Belongs to the disproportionating enzyme family.</text>
</comment>
<evidence type="ECO:0000256" key="9">
    <source>
        <dbReference type="ARBA" id="ARBA00031501"/>
    </source>
</evidence>
<dbReference type="PANTHER" id="PTHR32438">
    <property type="entry name" value="4-ALPHA-GLUCANOTRANSFERASE DPE1, CHLOROPLASTIC/AMYLOPLASTIC"/>
    <property type="match status" value="1"/>
</dbReference>
<protein>
    <recommendedName>
        <fullName evidence="4 10">4-alpha-glucanotransferase</fullName>
        <ecNumber evidence="3 10">2.4.1.25</ecNumber>
    </recommendedName>
    <alternativeName>
        <fullName evidence="8 10">Amylomaltase</fullName>
    </alternativeName>
    <alternativeName>
        <fullName evidence="9 10">Disproportionating enzyme</fullName>
    </alternativeName>
</protein>
<dbReference type="RefSeq" id="WP_152216533.1">
    <property type="nucleotide sequence ID" value="NZ_WESC01000009.1"/>
</dbReference>
<reference evidence="12 13" key="1">
    <citation type="submission" date="2019-09" db="EMBL/GenBank/DDBJ databases">
        <title>Parvibaculum sedimenti sp. nov., isolated from sediment.</title>
        <authorList>
            <person name="Wang Y."/>
        </authorList>
    </citation>
    <scope>NUCLEOTIDE SEQUENCE [LARGE SCALE GENOMIC DNA]</scope>
    <source>
        <strain evidence="12 13">HXT-9</strain>
    </source>
</reference>
<comment type="catalytic activity">
    <reaction evidence="1 10">
        <text>Transfers a segment of a (1-&gt;4)-alpha-D-glucan to a new position in an acceptor, which may be glucose or a (1-&gt;4)-alpha-D-glucan.</text>
        <dbReference type="EC" id="2.4.1.25"/>
    </reaction>
</comment>
<evidence type="ECO:0000256" key="3">
    <source>
        <dbReference type="ARBA" id="ARBA00012560"/>
    </source>
</evidence>
<evidence type="ECO:0000256" key="6">
    <source>
        <dbReference type="ARBA" id="ARBA00022679"/>
    </source>
</evidence>
<dbReference type="AlphaFoldDB" id="A0A6N6VI76"/>
<keyword evidence="13" id="KW-1185">Reference proteome</keyword>
<dbReference type="Pfam" id="PF02446">
    <property type="entry name" value="Glyco_hydro_77"/>
    <property type="match status" value="1"/>
</dbReference>
<accession>A0A6N6VI76</accession>
<feature type="domain" description="MalQ N-terminal beta-sandwich" evidence="11">
    <location>
        <begin position="68"/>
        <end position="163"/>
    </location>
</feature>